<dbReference type="InterPro" id="IPR010491">
    <property type="entry name" value="PRP1_N"/>
</dbReference>
<dbReference type="Pfam" id="PF14559">
    <property type="entry name" value="TPR_19"/>
    <property type="match status" value="1"/>
</dbReference>
<dbReference type="SUPFAM" id="SSF48452">
    <property type="entry name" value="TPR-like"/>
    <property type="match status" value="3"/>
</dbReference>
<protein>
    <submittedName>
        <fullName evidence="8">Pre-mrna splicing factor prp1</fullName>
    </submittedName>
</protein>
<evidence type="ECO:0000256" key="6">
    <source>
        <dbReference type="SAM" id="MobiDB-lite"/>
    </source>
</evidence>
<evidence type="ECO:0000256" key="1">
    <source>
        <dbReference type="ARBA" id="ARBA00004123"/>
    </source>
</evidence>
<evidence type="ECO:0000256" key="5">
    <source>
        <dbReference type="ARBA" id="ARBA00023242"/>
    </source>
</evidence>
<organism evidence="8">
    <name type="scientific">Phaffia rhodozyma</name>
    <name type="common">Yeast</name>
    <name type="synonym">Xanthophyllomyces dendrorhous</name>
    <dbReference type="NCBI Taxonomy" id="264483"/>
    <lineage>
        <taxon>Eukaryota</taxon>
        <taxon>Fungi</taxon>
        <taxon>Dikarya</taxon>
        <taxon>Basidiomycota</taxon>
        <taxon>Agaricomycotina</taxon>
        <taxon>Tremellomycetes</taxon>
        <taxon>Cystofilobasidiales</taxon>
        <taxon>Mrakiaceae</taxon>
        <taxon>Phaffia</taxon>
    </lineage>
</organism>
<keyword evidence="2" id="KW-0507">mRNA processing</keyword>
<evidence type="ECO:0000256" key="2">
    <source>
        <dbReference type="ARBA" id="ARBA00022664"/>
    </source>
</evidence>
<dbReference type="GO" id="GO:0000244">
    <property type="term" value="P:spliceosomal tri-snRNP complex assembly"/>
    <property type="evidence" value="ECO:0007669"/>
    <property type="project" value="TreeGrafter"/>
</dbReference>
<dbReference type="GO" id="GO:0071013">
    <property type="term" value="C:catalytic step 2 spliceosome"/>
    <property type="evidence" value="ECO:0007669"/>
    <property type="project" value="TreeGrafter"/>
</dbReference>
<name>A0A0F7SP23_PHARH</name>
<evidence type="ECO:0000259" key="7">
    <source>
        <dbReference type="Pfam" id="PF06424"/>
    </source>
</evidence>
<dbReference type="FunFam" id="1.25.40.10:FF:000774">
    <property type="entry name" value="Unplaced genomic scaffold supercont1.1, whole genome shotgun sequence"/>
    <property type="match status" value="1"/>
</dbReference>
<reference evidence="8" key="1">
    <citation type="submission" date="2014-08" db="EMBL/GenBank/DDBJ databases">
        <authorList>
            <person name="Sharma Rahul"/>
            <person name="Thines Marco"/>
        </authorList>
    </citation>
    <scope>NUCLEOTIDE SEQUENCE</scope>
</reference>
<evidence type="ECO:0000256" key="3">
    <source>
        <dbReference type="ARBA" id="ARBA00022737"/>
    </source>
</evidence>
<dbReference type="Gene3D" id="1.25.40.10">
    <property type="entry name" value="Tetratricopeptide repeat domain"/>
    <property type="match status" value="4"/>
</dbReference>
<sequence length="917" mass="102104">MQSNSFQVINSTSRGGNVNKLAFLTMTAPPSYVGGLGRGASGFTTRSDIGPARDQGPSEDAAASGRGEEITADPDQFKDPDEETNIFAGTVYEQDDEEADRIWESVDERIDQRRKARREAAEEEQLKAHRLAQPKIQTQFADLKRGLTAVTDSEWENLPEVANMTGKKQKRNPRFDREYAVPDSVTLTNMASNATEGQLSEEQMAGASESGAMTNLVEIGNARDKVLSLKLDQMSADTSNGSSTTVDPKGYLTDLNSMVVQSDAQIGDIKRARALLDSVIKTNPKHAPGWIAAAALEVHAKKMVAARKIIAKGCEMCPKSEDVWLQAAELNIPENAKRILANAVRELPQSVKIWLKAAVLETDVNRRKNVLRKAVETIPNSVTLWKETVNLETDPADARILLARAVEFVPTSVDLWLTLARLETPQAAQKVLNKARKTIPTSHEIWIAAARLTEQTGDVSKVEGIMASGVAKLADQQVMMDREAWLREAERCESEGSPITARAIVKATLHIDVEEDQRMKIWMDDADSSAARGHIETSRAVRAYLINVFPDRRQVWWTAAQFEKAHGTYDDLQALLAKSVQHCPRAEVLWLMAAKEKWLHGDVPGARNILANAFQANPESEQIWLAAAKLEAENGALNRAKELLANARQEAGTDKIWMKSAVLERQQGALDEALSTLGQGIEKFPTFDKLYMIKGQIYTATQQLPLARETYSKGVKACPNSIPLWLLSSRLEEHAGVVIKARSLLEKARLLNPKNPELWEESVRVEERAGSIAQSKVVLSRGIQECPTSGRLWAINIWNEPRQQRKTRAADALKKTNDDPVIITLVARLFWTDRKIERARHWFGRAVEANKDLGDSWGWWYKFEMEHGEMERRQHVIDLCTAASPKHSPVWQSIAKDLSNQGRSTEEILKLVALALE</sequence>
<dbReference type="Pfam" id="PF06424">
    <property type="entry name" value="PRP1_N"/>
    <property type="match status" value="1"/>
</dbReference>
<dbReference type="EMBL" id="LN483124">
    <property type="protein sequence ID" value="CED82474.1"/>
    <property type="molecule type" value="Genomic_DNA"/>
</dbReference>
<feature type="region of interest" description="Disordered" evidence="6">
    <location>
        <begin position="43"/>
        <end position="82"/>
    </location>
</feature>
<dbReference type="InterPro" id="IPR003107">
    <property type="entry name" value="HAT"/>
</dbReference>
<dbReference type="AlphaFoldDB" id="A0A0F7SP23"/>
<keyword evidence="3" id="KW-0677">Repeat</keyword>
<dbReference type="InterPro" id="IPR045075">
    <property type="entry name" value="Syf1-like"/>
</dbReference>
<dbReference type="InterPro" id="IPR011990">
    <property type="entry name" value="TPR-like_helical_dom_sf"/>
</dbReference>
<proteinExistence type="predicted"/>
<evidence type="ECO:0000313" key="8">
    <source>
        <dbReference type="EMBL" id="CED82474.1"/>
    </source>
</evidence>
<dbReference type="PANTHER" id="PTHR11246:SF1">
    <property type="entry name" value="PRE-MRNA-PROCESSING FACTOR 6"/>
    <property type="match status" value="1"/>
</dbReference>
<evidence type="ECO:0000256" key="4">
    <source>
        <dbReference type="ARBA" id="ARBA00023187"/>
    </source>
</evidence>
<keyword evidence="4" id="KW-0508">mRNA splicing</keyword>
<dbReference type="GO" id="GO:0046540">
    <property type="term" value="C:U4/U6 x U5 tri-snRNP complex"/>
    <property type="evidence" value="ECO:0007669"/>
    <property type="project" value="TreeGrafter"/>
</dbReference>
<feature type="domain" description="PRP1 splicing factor N-terminal" evidence="7">
    <location>
        <begin position="28"/>
        <end position="167"/>
    </location>
</feature>
<accession>A0A0F7SP23</accession>
<comment type="subcellular location">
    <subcellularLocation>
        <location evidence="1">Nucleus</location>
    </subcellularLocation>
</comment>
<dbReference type="FunFam" id="1.25.40.10:FF:000256">
    <property type="entry name" value="Probable pre-mRNA splicing factor prp1"/>
    <property type="match status" value="1"/>
</dbReference>
<dbReference type="SMART" id="SM00386">
    <property type="entry name" value="HAT"/>
    <property type="match status" value="13"/>
</dbReference>
<keyword evidence="5" id="KW-0539">Nucleus</keyword>
<dbReference type="PANTHER" id="PTHR11246">
    <property type="entry name" value="PRE-MRNA SPLICING FACTOR"/>
    <property type="match status" value="1"/>
</dbReference>